<dbReference type="InterPro" id="IPR036306">
    <property type="entry name" value="ISWI_HAND-dom_sf"/>
</dbReference>
<dbReference type="PANTHER" id="PTHR45623:SF49">
    <property type="entry name" value="SWI_SNF-RELATED MATRIX-ASSOCIATED ACTIN-DEPENDENT REGULATOR OF CHROMATIN SUBFAMILY A MEMBER 5"/>
    <property type="match status" value="1"/>
</dbReference>
<dbReference type="InterPro" id="IPR049730">
    <property type="entry name" value="SNF2/RAD54-like_C"/>
</dbReference>
<dbReference type="Pfam" id="PF09110">
    <property type="entry name" value="HAND"/>
    <property type="match status" value="1"/>
</dbReference>
<evidence type="ECO:0000256" key="2">
    <source>
        <dbReference type="ARBA" id="ARBA00009687"/>
    </source>
</evidence>
<feature type="compositionally biased region" description="Acidic residues" evidence="6">
    <location>
        <begin position="15"/>
        <end position="36"/>
    </location>
</feature>
<dbReference type="InterPro" id="IPR017884">
    <property type="entry name" value="SANT_dom"/>
</dbReference>
<dbReference type="InterPro" id="IPR000330">
    <property type="entry name" value="SNF2_N"/>
</dbReference>
<keyword evidence="11" id="KW-1185">Reference proteome</keyword>
<dbReference type="InterPro" id="IPR015195">
    <property type="entry name" value="SLIDE"/>
</dbReference>
<feature type="domain" description="Helicase C-terminal" evidence="8">
    <location>
        <begin position="478"/>
        <end position="629"/>
    </location>
</feature>
<evidence type="ECO:0000259" key="7">
    <source>
        <dbReference type="PROSITE" id="PS51192"/>
    </source>
</evidence>
<evidence type="ECO:0000256" key="4">
    <source>
        <dbReference type="ARBA" id="ARBA00023242"/>
    </source>
</evidence>
<dbReference type="SUPFAM" id="SSF46689">
    <property type="entry name" value="Homeodomain-like"/>
    <property type="match status" value="2"/>
</dbReference>
<dbReference type="EMBL" id="QGKV02000759">
    <property type="protein sequence ID" value="KAF3569131.1"/>
    <property type="molecule type" value="Genomic_DNA"/>
</dbReference>
<reference evidence="10 11" key="1">
    <citation type="journal article" date="2020" name="BMC Genomics">
        <title>Intraspecific diversification of the crop wild relative Brassica cretica Lam. using demographic model selection.</title>
        <authorList>
            <person name="Kioukis A."/>
            <person name="Michalopoulou V.A."/>
            <person name="Briers L."/>
            <person name="Pirintsos S."/>
            <person name="Studholme D.J."/>
            <person name="Pavlidis P."/>
            <person name="Sarris P.F."/>
        </authorList>
    </citation>
    <scope>NUCLEOTIDE SEQUENCE [LARGE SCALE GENOMIC DNA]</scope>
    <source>
        <strain evidence="11">cv. PFS-1207/04</strain>
    </source>
</reference>
<dbReference type="Gene3D" id="3.40.50.300">
    <property type="entry name" value="P-loop containing nucleotide triphosphate hydrolases"/>
    <property type="match status" value="1"/>
</dbReference>
<dbReference type="CDD" id="cd18793">
    <property type="entry name" value="SF2_C_SNF"/>
    <property type="match status" value="1"/>
</dbReference>
<name>A0ABQ7DBC7_BRACR</name>
<dbReference type="CDD" id="cd00167">
    <property type="entry name" value="SANT"/>
    <property type="match status" value="1"/>
</dbReference>
<keyword evidence="4" id="KW-0539">Nucleus</keyword>
<dbReference type="InterPro" id="IPR015194">
    <property type="entry name" value="ISWI_HAND-dom"/>
</dbReference>
<dbReference type="PROSITE" id="PS51192">
    <property type="entry name" value="HELICASE_ATP_BIND_1"/>
    <property type="match status" value="1"/>
</dbReference>
<feature type="domain" description="Helicase ATP-binding" evidence="7">
    <location>
        <begin position="199"/>
        <end position="364"/>
    </location>
</feature>
<dbReference type="InterPro" id="IPR001650">
    <property type="entry name" value="Helicase_C-like"/>
</dbReference>
<dbReference type="SUPFAM" id="SSF52540">
    <property type="entry name" value="P-loop containing nucleoside triphosphate hydrolases"/>
    <property type="match status" value="2"/>
</dbReference>
<evidence type="ECO:0000259" key="9">
    <source>
        <dbReference type="PROSITE" id="PS51293"/>
    </source>
</evidence>
<dbReference type="Pfam" id="PF00271">
    <property type="entry name" value="Helicase_C"/>
    <property type="match status" value="1"/>
</dbReference>
<dbReference type="InterPro" id="IPR014001">
    <property type="entry name" value="Helicase_ATP-bd"/>
</dbReference>
<evidence type="ECO:0008006" key="12">
    <source>
        <dbReference type="Google" id="ProtNLM"/>
    </source>
</evidence>
<dbReference type="SUPFAM" id="SSF101224">
    <property type="entry name" value="HAND domain of the nucleosome remodeling ATPase ISWI"/>
    <property type="match status" value="1"/>
</dbReference>
<accession>A0ABQ7DBC7</accession>
<dbReference type="InterPro" id="IPR001005">
    <property type="entry name" value="SANT/Myb"/>
</dbReference>
<dbReference type="Pfam" id="PF00176">
    <property type="entry name" value="SNF2-rel_dom"/>
    <property type="match status" value="1"/>
</dbReference>
<dbReference type="PANTHER" id="PTHR45623">
    <property type="entry name" value="CHROMODOMAIN-HELICASE-DNA-BINDING PROTEIN 3-RELATED-RELATED"/>
    <property type="match status" value="1"/>
</dbReference>
<feature type="domain" description="SANT" evidence="9">
    <location>
        <begin position="814"/>
        <end position="866"/>
    </location>
</feature>
<organism evidence="10 11">
    <name type="scientific">Brassica cretica</name>
    <name type="common">Mustard</name>
    <dbReference type="NCBI Taxonomy" id="69181"/>
    <lineage>
        <taxon>Eukaryota</taxon>
        <taxon>Viridiplantae</taxon>
        <taxon>Streptophyta</taxon>
        <taxon>Embryophyta</taxon>
        <taxon>Tracheophyta</taxon>
        <taxon>Spermatophyta</taxon>
        <taxon>Magnoliopsida</taxon>
        <taxon>eudicotyledons</taxon>
        <taxon>Gunneridae</taxon>
        <taxon>Pentapetalae</taxon>
        <taxon>rosids</taxon>
        <taxon>malvids</taxon>
        <taxon>Brassicales</taxon>
        <taxon>Brassicaceae</taxon>
        <taxon>Brassiceae</taxon>
        <taxon>Brassica</taxon>
    </lineage>
</organism>
<dbReference type="InterPro" id="IPR009057">
    <property type="entry name" value="Homeodomain-like_sf"/>
</dbReference>
<protein>
    <recommendedName>
        <fullName evidence="12">Chromatin-remodeling complex ATPase</fullName>
    </recommendedName>
</protein>
<dbReference type="Proteomes" id="UP000266723">
    <property type="component" value="Unassembled WGS sequence"/>
</dbReference>
<dbReference type="PROSITE" id="PS51194">
    <property type="entry name" value="HELICASE_CTER"/>
    <property type="match status" value="1"/>
</dbReference>
<dbReference type="InterPro" id="IPR038718">
    <property type="entry name" value="SNF2-like_sf"/>
</dbReference>
<dbReference type="InterPro" id="IPR027417">
    <property type="entry name" value="P-loop_NTPase"/>
</dbReference>
<feature type="compositionally biased region" description="Acidic residues" evidence="6">
    <location>
        <begin position="46"/>
        <end position="73"/>
    </location>
</feature>
<evidence type="ECO:0000259" key="8">
    <source>
        <dbReference type="PROSITE" id="PS51194"/>
    </source>
</evidence>
<dbReference type="SMART" id="SM00717">
    <property type="entry name" value="SANT"/>
    <property type="match status" value="2"/>
</dbReference>
<dbReference type="SMART" id="SM00487">
    <property type="entry name" value="DEXDc"/>
    <property type="match status" value="1"/>
</dbReference>
<feature type="compositionally biased region" description="Basic and acidic residues" evidence="6">
    <location>
        <begin position="132"/>
        <end position="142"/>
    </location>
</feature>
<feature type="coiled-coil region" evidence="5">
    <location>
        <begin position="965"/>
        <end position="999"/>
    </location>
</feature>
<evidence type="ECO:0000256" key="3">
    <source>
        <dbReference type="ARBA" id="ARBA00022801"/>
    </source>
</evidence>
<comment type="subcellular location">
    <subcellularLocation>
        <location evidence="1">Nucleus</location>
    </subcellularLocation>
</comment>
<comment type="caution">
    <text evidence="10">The sequence shown here is derived from an EMBL/GenBank/DDBJ whole genome shotgun (WGS) entry which is preliminary data.</text>
</comment>
<feature type="region of interest" description="Disordered" evidence="6">
    <location>
        <begin position="132"/>
        <end position="168"/>
    </location>
</feature>
<comment type="similarity">
    <text evidence="2">Belongs to the SNF2/RAD54 helicase family. ISWI subfamily.</text>
</comment>
<evidence type="ECO:0000313" key="10">
    <source>
        <dbReference type="EMBL" id="KAF3569131.1"/>
    </source>
</evidence>
<sequence length="1040" mass="120891">MAKALKSEVSSDEAYSSEEEAQVNDQVNVEEDDEEELHAVARSADSDEEAPASDDEVVPVEDDANEDEEDDEKAEISKREKARLREMQKMKKKKIQDILDAQNASIDADMNNKGKGGLKYLLQQTELFAHFAKSEPSRSQKKEKGRGRHASKLTEEEEDEEYLKEEEDAIPGSGGGTRLLTQPAWKMRDYQLAGLNWLIRLYVNGINGILADEMGLGKTLQTISLLAYLHEYRGINGPHMIVTPKSTIGNWMNEIRRFCPVLRAVKFLGNPEERRYIREELLVAGKFDVCVTSFEMAIKEKTTLRRFSWRYIIIDEAHRIKNENSLLSKTMRIFNTNYRLLITGTPLQNNLHELWALLNFLLPEVLVQQRLLMSGFKFLVLRPFLLRRLKSDVEKGLPPKKETILKVGMSQMQKQYYKALLQKDLEVVNGGGERKRLLNIAMQLRKCCNHPYLFQGAEPGPPYTTGDHLVTNAGKMVLLDKLLPKLKERDSRVLIFSQMTRLLDILEDYLIYRGYQYCRIDGNTGGDERDASIEAYNKPGSEKFVFLLSTRAGGLGINLATADIVILYDSDWNPQVDLQAQDRAHRIGQKKEVQVFRFCTENAIEAKVIERAYKKLALDALVIQQGRLAEQKTVNKDELLQMVRYGAEMVFSSKDSTITDEDIDRIIAKGEEATAELDAKMKKFTEDAIQFKMDDNAELYDFDDDNKDENKFDFMKIVSENWNDPPKRERKRNYSEAEYFKQTLRQGAPAKPKDPKIPRLPQLHDFQFFNLERLTELYEKEVRHLMQIHQKTQVKDTVEVDEPEEVGDPLTAEEGFSTWSKRDFNTFIRSCEKYGRNDIKSIASEMEGKTEEEVERYDQVFKERYKELSDYDRIIKNIEKEEGRISRKDEIMKAIGKKLDRYRNPWLELKIQYGQNKGKLYNEECDRFMVCMVHKLGYGNWEELKTTFKTSPLFSFDWYVKSRSSQELARRCETLIRLIEKENQEYDERERRARKEKKLAKNGTPLKRALGREVIESPTFLKKRKQLSMDDFVTSGKRRK</sequence>
<dbReference type="Gene3D" id="1.10.10.60">
    <property type="entry name" value="Homeodomain-like"/>
    <property type="match status" value="2"/>
</dbReference>
<gene>
    <name evidence="10" type="ORF">DY000_02018581</name>
</gene>
<evidence type="ECO:0000256" key="5">
    <source>
        <dbReference type="SAM" id="Coils"/>
    </source>
</evidence>
<keyword evidence="3" id="KW-0378">Hydrolase</keyword>
<evidence type="ECO:0000256" key="6">
    <source>
        <dbReference type="SAM" id="MobiDB-lite"/>
    </source>
</evidence>
<dbReference type="PROSITE" id="PS51293">
    <property type="entry name" value="SANT"/>
    <property type="match status" value="1"/>
</dbReference>
<evidence type="ECO:0000313" key="11">
    <source>
        <dbReference type="Proteomes" id="UP000266723"/>
    </source>
</evidence>
<keyword evidence="5" id="KW-0175">Coiled coil</keyword>
<feature type="compositionally biased region" description="Acidic residues" evidence="6">
    <location>
        <begin position="155"/>
        <end position="168"/>
    </location>
</feature>
<evidence type="ECO:0000256" key="1">
    <source>
        <dbReference type="ARBA" id="ARBA00004123"/>
    </source>
</evidence>
<feature type="region of interest" description="Disordered" evidence="6">
    <location>
        <begin position="1"/>
        <end position="80"/>
    </location>
</feature>
<dbReference type="Pfam" id="PF09111">
    <property type="entry name" value="SLIDE"/>
    <property type="match status" value="1"/>
</dbReference>
<dbReference type="SMART" id="SM00490">
    <property type="entry name" value="HELICc"/>
    <property type="match status" value="1"/>
</dbReference>
<proteinExistence type="inferred from homology"/>
<dbReference type="Gene3D" id="3.40.50.10810">
    <property type="entry name" value="Tandem AAA-ATPase domain"/>
    <property type="match status" value="1"/>
</dbReference>